<protein>
    <submittedName>
        <fullName evidence="1">MmcQ/YjbR family DNA-binding protein</fullName>
    </submittedName>
</protein>
<dbReference type="AlphaFoldDB" id="A0AA41QMS6"/>
<dbReference type="RefSeq" id="WP_281735931.1">
    <property type="nucleotide sequence ID" value="NZ_JAKETQ010000001.1"/>
</dbReference>
<organism evidence="1 2">
    <name type="scientific">Paradevosia shaoguanensis</name>
    <dbReference type="NCBI Taxonomy" id="1335043"/>
    <lineage>
        <taxon>Bacteria</taxon>
        <taxon>Pseudomonadati</taxon>
        <taxon>Pseudomonadota</taxon>
        <taxon>Alphaproteobacteria</taxon>
        <taxon>Hyphomicrobiales</taxon>
        <taxon>Devosiaceae</taxon>
        <taxon>Paradevosia</taxon>
    </lineage>
</organism>
<comment type="caution">
    <text evidence="1">The sequence shown here is derived from an EMBL/GenBank/DDBJ whole genome shotgun (WGS) entry which is preliminary data.</text>
</comment>
<proteinExistence type="predicted"/>
<reference evidence="1" key="1">
    <citation type="submission" date="2022-03" db="EMBL/GenBank/DDBJ databases">
        <title>The complete genome sequence of a Methyloterrigena soli.</title>
        <authorList>
            <person name="Zi Z."/>
        </authorList>
    </citation>
    <scope>NUCLEOTIDE SEQUENCE</scope>
    <source>
        <strain evidence="1">M48</strain>
    </source>
</reference>
<dbReference type="Proteomes" id="UP001156140">
    <property type="component" value="Unassembled WGS sequence"/>
</dbReference>
<keyword evidence="1" id="KW-0238">DNA-binding</keyword>
<accession>A0AA41QMS6</accession>
<keyword evidence="2" id="KW-1185">Reference proteome</keyword>
<gene>
    <name evidence="1" type="ORF">ML536_11235</name>
</gene>
<dbReference type="EMBL" id="JALAZD010000001">
    <property type="protein sequence ID" value="MCI0127400.1"/>
    <property type="molecule type" value="Genomic_DNA"/>
</dbReference>
<dbReference type="InterPro" id="IPR058532">
    <property type="entry name" value="YjbR/MT2646/Rv2570-like"/>
</dbReference>
<dbReference type="Pfam" id="PF04237">
    <property type="entry name" value="YjbR"/>
    <property type="match status" value="1"/>
</dbReference>
<sequence>MTASNENLDLSRVTRLAREAGLPEVSEGLNYGTPALKVKDKTFARLKDATTLVLLLPMEQKEMLLEFAPHVYFETDHYKGWPAVLARLDVISDEELRNRLVDAWRAKAPKRVAEGFGRGAGTG</sequence>
<name>A0AA41QMS6_9HYPH</name>
<evidence type="ECO:0000313" key="1">
    <source>
        <dbReference type="EMBL" id="MCI0127400.1"/>
    </source>
</evidence>
<evidence type="ECO:0000313" key="2">
    <source>
        <dbReference type="Proteomes" id="UP001156140"/>
    </source>
</evidence>
<dbReference type="GO" id="GO:0003677">
    <property type="term" value="F:DNA binding"/>
    <property type="evidence" value="ECO:0007669"/>
    <property type="project" value="UniProtKB-KW"/>
</dbReference>